<dbReference type="Proteomes" id="UP001321473">
    <property type="component" value="Unassembled WGS sequence"/>
</dbReference>
<protein>
    <submittedName>
        <fullName evidence="1">Uncharacterized protein</fullName>
    </submittedName>
</protein>
<reference evidence="1 2" key="1">
    <citation type="journal article" date="2023" name="Arcadia Sci">
        <title>De novo assembly of a long-read Amblyomma americanum tick genome.</title>
        <authorList>
            <person name="Chou S."/>
            <person name="Poskanzer K.E."/>
            <person name="Rollins M."/>
            <person name="Thuy-Boun P.S."/>
        </authorList>
    </citation>
    <scope>NUCLEOTIDE SEQUENCE [LARGE SCALE GENOMIC DNA]</scope>
    <source>
        <strain evidence="1">F_SG_1</strain>
        <tissue evidence="1">Salivary glands</tissue>
    </source>
</reference>
<proteinExistence type="predicted"/>
<gene>
    <name evidence="1" type="ORF">V5799_017549</name>
</gene>
<dbReference type="EMBL" id="JARKHS020008013">
    <property type="protein sequence ID" value="KAK8781109.1"/>
    <property type="molecule type" value="Genomic_DNA"/>
</dbReference>
<organism evidence="1 2">
    <name type="scientific">Amblyomma americanum</name>
    <name type="common">Lone star tick</name>
    <dbReference type="NCBI Taxonomy" id="6943"/>
    <lineage>
        <taxon>Eukaryota</taxon>
        <taxon>Metazoa</taxon>
        <taxon>Ecdysozoa</taxon>
        <taxon>Arthropoda</taxon>
        <taxon>Chelicerata</taxon>
        <taxon>Arachnida</taxon>
        <taxon>Acari</taxon>
        <taxon>Parasitiformes</taxon>
        <taxon>Ixodida</taxon>
        <taxon>Ixodoidea</taxon>
        <taxon>Ixodidae</taxon>
        <taxon>Amblyomminae</taxon>
        <taxon>Amblyomma</taxon>
    </lineage>
</organism>
<evidence type="ECO:0000313" key="1">
    <source>
        <dbReference type="EMBL" id="KAK8781109.1"/>
    </source>
</evidence>
<sequence length="191" mass="21589">MDRHGASDKGAYAEQSVHGLKLRAFEDGSLEVICEVGGQKFECMLDKRRTVDVISLPLATAWALREDIEHSSLDAALAKLPKRLKAYVARQQQVENTERKHSLHLLGRKLETAGSYTFIRADLVLNFGVYDGVLRLDMWYDDFSVHPERTVVKSRGPPDFMDLVSDKVQDIKDLLQRLPLDEACDVLCTTE</sequence>
<comment type="caution">
    <text evidence="1">The sequence shown here is derived from an EMBL/GenBank/DDBJ whole genome shotgun (WGS) entry which is preliminary data.</text>
</comment>
<dbReference type="AlphaFoldDB" id="A0AAQ4F280"/>
<keyword evidence="2" id="KW-1185">Reference proteome</keyword>
<evidence type="ECO:0000313" key="2">
    <source>
        <dbReference type="Proteomes" id="UP001321473"/>
    </source>
</evidence>
<name>A0AAQ4F280_AMBAM</name>
<accession>A0AAQ4F280</accession>